<dbReference type="GO" id="GO:0016887">
    <property type="term" value="F:ATP hydrolysis activity"/>
    <property type="evidence" value="ECO:0007669"/>
    <property type="project" value="InterPro"/>
</dbReference>
<evidence type="ECO:0000256" key="1">
    <source>
        <dbReference type="ARBA" id="ARBA00004202"/>
    </source>
</evidence>
<evidence type="ECO:0000256" key="9">
    <source>
        <dbReference type="ARBA" id="ARBA00023065"/>
    </source>
</evidence>
<evidence type="ECO:0000256" key="8">
    <source>
        <dbReference type="ARBA" id="ARBA00023004"/>
    </source>
</evidence>
<keyword evidence="14" id="KW-1185">Reference proteome</keyword>
<keyword evidence="10" id="KW-0472">Membrane</keyword>
<dbReference type="Gene3D" id="3.40.50.300">
    <property type="entry name" value="P-loop containing nucleotide triphosphate hydrolases"/>
    <property type="match status" value="1"/>
</dbReference>
<dbReference type="Proteomes" id="UP000317176">
    <property type="component" value="Unassembled WGS sequence"/>
</dbReference>
<reference evidence="13 14" key="1">
    <citation type="journal article" date="2015" name="Stand. Genomic Sci.">
        <title>Genomic Encyclopedia of Bacterial and Archaeal Type Strains, Phase III: the genomes of soil and plant-associated and newly described type strains.</title>
        <authorList>
            <person name="Whitman W.B."/>
            <person name="Woyke T."/>
            <person name="Klenk H.P."/>
            <person name="Zhou Y."/>
            <person name="Lilburn T.G."/>
            <person name="Beck B.J."/>
            <person name="De Vos P."/>
            <person name="Vandamme P."/>
            <person name="Eisen J.A."/>
            <person name="Garrity G."/>
            <person name="Hugenholtz P."/>
            <person name="Kyrpides N.C."/>
        </authorList>
    </citation>
    <scope>NUCLEOTIDE SEQUENCE [LARGE SCALE GENOMIC DNA]</scope>
    <source>
        <strain evidence="13 14">CGMCC 1.10947</strain>
    </source>
</reference>
<dbReference type="RefSeq" id="WP_145627078.1">
    <property type="nucleotide sequence ID" value="NZ_CP088014.1"/>
</dbReference>
<evidence type="ECO:0000256" key="3">
    <source>
        <dbReference type="ARBA" id="ARBA00022448"/>
    </source>
</evidence>
<dbReference type="InterPro" id="IPR051535">
    <property type="entry name" value="Siderophore_ABC-ATPase"/>
</dbReference>
<dbReference type="SUPFAM" id="SSF52540">
    <property type="entry name" value="P-loop containing nucleoside triphosphate hydrolases"/>
    <property type="match status" value="1"/>
</dbReference>
<comment type="similarity">
    <text evidence="2">Belongs to the ABC transporter superfamily.</text>
</comment>
<dbReference type="GO" id="GO:0005886">
    <property type="term" value="C:plasma membrane"/>
    <property type="evidence" value="ECO:0007669"/>
    <property type="project" value="UniProtKB-SubCell"/>
</dbReference>
<evidence type="ECO:0000256" key="10">
    <source>
        <dbReference type="ARBA" id="ARBA00023136"/>
    </source>
</evidence>
<comment type="subcellular location">
    <subcellularLocation>
        <location evidence="1">Cell membrane</location>
        <topology evidence="1">Peripheral membrane protein</topology>
    </subcellularLocation>
</comment>
<dbReference type="InterPro" id="IPR027417">
    <property type="entry name" value="P-loop_NTPase"/>
</dbReference>
<dbReference type="InterPro" id="IPR003593">
    <property type="entry name" value="AAA+_ATPase"/>
</dbReference>
<keyword evidence="8" id="KW-0408">Iron</keyword>
<organism evidence="13 14">
    <name type="scientific">Bradyrhizobium daqingense</name>
    <dbReference type="NCBI Taxonomy" id="993502"/>
    <lineage>
        <taxon>Bacteria</taxon>
        <taxon>Pseudomonadati</taxon>
        <taxon>Pseudomonadota</taxon>
        <taxon>Alphaproteobacteria</taxon>
        <taxon>Hyphomicrobiales</taxon>
        <taxon>Nitrobacteraceae</taxon>
        <taxon>Bradyrhizobium</taxon>
    </lineage>
</organism>
<dbReference type="GO" id="GO:0006826">
    <property type="term" value="P:iron ion transport"/>
    <property type="evidence" value="ECO:0007669"/>
    <property type="project" value="UniProtKB-KW"/>
</dbReference>
<dbReference type="AlphaFoldDB" id="A0A562LTJ0"/>
<keyword evidence="4" id="KW-1003">Cell membrane</keyword>
<protein>
    <submittedName>
        <fullName evidence="13">Iron complex transport system ATP-binding protein</fullName>
    </submittedName>
</protein>
<comment type="function">
    <text evidence="11">Involved in beta-(1--&gt;2)glucan export. Transmembrane domains (TMD) form a pore in the inner membrane and the ATP-binding domain (NBD) is responsible for energy generation.</text>
</comment>
<evidence type="ECO:0000259" key="12">
    <source>
        <dbReference type="PROSITE" id="PS50893"/>
    </source>
</evidence>
<evidence type="ECO:0000256" key="4">
    <source>
        <dbReference type="ARBA" id="ARBA00022475"/>
    </source>
</evidence>
<feature type="domain" description="ABC transporter" evidence="12">
    <location>
        <begin position="31"/>
        <end position="267"/>
    </location>
</feature>
<accession>A0A562LTJ0</accession>
<dbReference type="PANTHER" id="PTHR42771:SF2">
    <property type="entry name" value="IRON(3+)-HYDROXAMATE IMPORT ATP-BINDING PROTEIN FHUC"/>
    <property type="match status" value="1"/>
</dbReference>
<dbReference type="FunFam" id="3.40.50.300:FF:000134">
    <property type="entry name" value="Iron-enterobactin ABC transporter ATP-binding protein"/>
    <property type="match status" value="1"/>
</dbReference>
<sequence length="284" mass="30946">MTFQHAQTGETTLALPADIPQTSLEAPATLFELDQVGFAVAARALLEPLTLSLPARRVVGLIGHNGSGKSTLLKLLARQQPSSSGTIRFEGRALRAWSDRDYARKVAYLPQQTPPAAGMLVKELVALGRYPWHGALGRFGDIDREKVESAMALTHIEPFADRLVDTLSGGERQRVWIAMLVAQDAECLLLDEPTSALDIAHQIEVLSLVKRLARERNLGVVVVLHDVNMAARFCDEIIALHSGKLIARGTPDKIMTPAELETIYGIPMGVMPSPDHGHLISFAR</sequence>
<evidence type="ECO:0000313" key="14">
    <source>
        <dbReference type="Proteomes" id="UP000317176"/>
    </source>
</evidence>
<evidence type="ECO:0000256" key="6">
    <source>
        <dbReference type="ARBA" id="ARBA00022741"/>
    </source>
</evidence>
<keyword evidence="6" id="KW-0547">Nucleotide-binding</keyword>
<dbReference type="PROSITE" id="PS50893">
    <property type="entry name" value="ABC_TRANSPORTER_2"/>
    <property type="match status" value="1"/>
</dbReference>
<keyword evidence="3" id="KW-0813">Transport</keyword>
<name>A0A562LTJ0_9BRAD</name>
<evidence type="ECO:0000313" key="13">
    <source>
        <dbReference type="EMBL" id="TWI10883.1"/>
    </source>
</evidence>
<keyword evidence="7 13" id="KW-0067">ATP-binding</keyword>
<dbReference type="GO" id="GO:0005524">
    <property type="term" value="F:ATP binding"/>
    <property type="evidence" value="ECO:0007669"/>
    <property type="project" value="UniProtKB-KW"/>
</dbReference>
<proteinExistence type="inferred from homology"/>
<keyword evidence="9" id="KW-0406">Ion transport</keyword>
<dbReference type="PANTHER" id="PTHR42771">
    <property type="entry name" value="IRON(3+)-HYDROXAMATE IMPORT ATP-BINDING PROTEIN FHUC"/>
    <property type="match status" value="1"/>
</dbReference>
<dbReference type="SMART" id="SM00382">
    <property type="entry name" value="AAA"/>
    <property type="match status" value="1"/>
</dbReference>
<dbReference type="InterPro" id="IPR017871">
    <property type="entry name" value="ABC_transporter-like_CS"/>
</dbReference>
<dbReference type="CDD" id="cd03214">
    <property type="entry name" value="ABC_Iron-Siderophores_B12_Hemin"/>
    <property type="match status" value="1"/>
</dbReference>
<dbReference type="EMBL" id="VLKL01000001">
    <property type="protein sequence ID" value="TWI10883.1"/>
    <property type="molecule type" value="Genomic_DNA"/>
</dbReference>
<gene>
    <name evidence="13" type="ORF">IQ17_00029</name>
</gene>
<dbReference type="OrthoDB" id="9810077at2"/>
<dbReference type="Pfam" id="PF00005">
    <property type="entry name" value="ABC_tran"/>
    <property type="match status" value="1"/>
</dbReference>
<dbReference type="InterPro" id="IPR003439">
    <property type="entry name" value="ABC_transporter-like_ATP-bd"/>
</dbReference>
<dbReference type="PROSITE" id="PS00211">
    <property type="entry name" value="ABC_TRANSPORTER_1"/>
    <property type="match status" value="1"/>
</dbReference>
<keyword evidence="5" id="KW-0410">Iron transport</keyword>
<evidence type="ECO:0000256" key="7">
    <source>
        <dbReference type="ARBA" id="ARBA00022840"/>
    </source>
</evidence>
<evidence type="ECO:0000256" key="11">
    <source>
        <dbReference type="ARBA" id="ARBA00024722"/>
    </source>
</evidence>
<evidence type="ECO:0000256" key="5">
    <source>
        <dbReference type="ARBA" id="ARBA00022496"/>
    </source>
</evidence>
<comment type="caution">
    <text evidence="13">The sequence shown here is derived from an EMBL/GenBank/DDBJ whole genome shotgun (WGS) entry which is preliminary data.</text>
</comment>
<evidence type="ECO:0000256" key="2">
    <source>
        <dbReference type="ARBA" id="ARBA00005417"/>
    </source>
</evidence>